<keyword evidence="3 6" id="KW-1133">Transmembrane helix</keyword>
<feature type="compositionally biased region" description="Polar residues" evidence="5">
    <location>
        <begin position="10"/>
        <end position="30"/>
    </location>
</feature>
<feature type="region of interest" description="Disordered" evidence="5">
    <location>
        <begin position="1"/>
        <end position="39"/>
    </location>
</feature>
<sequence>MSPFGEPDWVSTNNGATATQDAEPGLSTTPVPVADSKETASKSRRNARVFLVFLSFLNIGLSAAMGALGILSCINTTASIDDLTDMMLGIYMAIFAFILFIYELCWWQPIPAINRSFRKNFGFMYGLNSKGFYLIFIAFLTLGLTDSNNSGVDGLDWVTGIGWLAFGVIHIAVALTWPETVDVYRPPTAGLDQEEEDENPNVV</sequence>
<feature type="transmembrane region" description="Helical" evidence="6">
    <location>
        <begin position="127"/>
        <end position="145"/>
    </location>
</feature>
<evidence type="ECO:0000313" key="7">
    <source>
        <dbReference type="EMBL" id="CAD9984653.1"/>
    </source>
</evidence>
<proteinExistence type="predicted"/>
<feature type="transmembrane region" description="Helical" evidence="6">
    <location>
        <begin position="49"/>
        <end position="74"/>
    </location>
</feature>
<organism evidence="7">
    <name type="scientific">Entomoneis paludosa</name>
    <dbReference type="NCBI Taxonomy" id="265537"/>
    <lineage>
        <taxon>Eukaryota</taxon>
        <taxon>Sar</taxon>
        <taxon>Stramenopiles</taxon>
        <taxon>Ochrophyta</taxon>
        <taxon>Bacillariophyta</taxon>
        <taxon>Bacillariophyceae</taxon>
        <taxon>Bacillariophycidae</taxon>
        <taxon>Entomoneidaceae</taxon>
        <taxon>Entomoneis</taxon>
    </lineage>
</organism>
<dbReference type="AlphaFoldDB" id="A0A7S2YMD7"/>
<feature type="transmembrane region" description="Helical" evidence="6">
    <location>
        <begin position="157"/>
        <end position="177"/>
    </location>
</feature>
<protein>
    <submittedName>
        <fullName evidence="7">Uncharacterized protein</fullName>
    </submittedName>
</protein>
<dbReference type="InterPro" id="IPR013714">
    <property type="entry name" value="Golgi_TVP15"/>
</dbReference>
<feature type="transmembrane region" description="Helical" evidence="6">
    <location>
        <begin position="86"/>
        <end position="106"/>
    </location>
</feature>
<comment type="subcellular location">
    <subcellularLocation>
        <location evidence="1">Membrane</location>
        <topology evidence="1">Multi-pass membrane protein</topology>
    </subcellularLocation>
</comment>
<dbReference type="GO" id="GO:0016020">
    <property type="term" value="C:membrane"/>
    <property type="evidence" value="ECO:0007669"/>
    <property type="project" value="UniProtKB-SubCell"/>
</dbReference>
<evidence type="ECO:0000256" key="2">
    <source>
        <dbReference type="ARBA" id="ARBA00022692"/>
    </source>
</evidence>
<dbReference type="Pfam" id="PF08507">
    <property type="entry name" value="COPI_assoc"/>
    <property type="match status" value="1"/>
</dbReference>
<dbReference type="EMBL" id="HBHT01032385">
    <property type="protein sequence ID" value="CAD9984653.1"/>
    <property type="molecule type" value="Transcribed_RNA"/>
</dbReference>
<evidence type="ECO:0000256" key="6">
    <source>
        <dbReference type="SAM" id="Phobius"/>
    </source>
</evidence>
<evidence type="ECO:0000256" key="3">
    <source>
        <dbReference type="ARBA" id="ARBA00022989"/>
    </source>
</evidence>
<evidence type="ECO:0000256" key="1">
    <source>
        <dbReference type="ARBA" id="ARBA00004141"/>
    </source>
</evidence>
<evidence type="ECO:0000256" key="4">
    <source>
        <dbReference type="ARBA" id="ARBA00023136"/>
    </source>
</evidence>
<keyword evidence="4 6" id="KW-0472">Membrane</keyword>
<reference evidence="7" key="1">
    <citation type="submission" date="2021-01" db="EMBL/GenBank/DDBJ databases">
        <authorList>
            <person name="Corre E."/>
            <person name="Pelletier E."/>
            <person name="Niang G."/>
            <person name="Scheremetjew M."/>
            <person name="Finn R."/>
            <person name="Kale V."/>
            <person name="Holt S."/>
            <person name="Cochrane G."/>
            <person name="Meng A."/>
            <person name="Brown T."/>
            <person name="Cohen L."/>
        </authorList>
    </citation>
    <scope>NUCLEOTIDE SEQUENCE</scope>
    <source>
        <strain evidence="7">CCMP125</strain>
    </source>
</reference>
<keyword evidence="2 6" id="KW-0812">Transmembrane</keyword>
<evidence type="ECO:0000256" key="5">
    <source>
        <dbReference type="SAM" id="MobiDB-lite"/>
    </source>
</evidence>
<name>A0A7S2YMD7_9STRA</name>
<dbReference type="PANTHER" id="PTHR38894:SF1">
    <property type="entry name" value="TRANSMEMBRANE PROTEIN"/>
    <property type="match status" value="1"/>
</dbReference>
<gene>
    <name evidence="7" type="ORF">APAL1065_LOCUS21769</name>
</gene>
<dbReference type="PANTHER" id="PTHR38894">
    <property type="entry name" value="TRANSMEMBRANE PROTEIN"/>
    <property type="match status" value="1"/>
</dbReference>
<accession>A0A7S2YMD7</accession>